<dbReference type="GO" id="GO:0006302">
    <property type="term" value="P:double-strand break repair"/>
    <property type="evidence" value="ECO:0007669"/>
    <property type="project" value="TreeGrafter"/>
</dbReference>
<dbReference type="Gene3D" id="2.40.50.140">
    <property type="entry name" value="Nucleic acid-binding proteins"/>
    <property type="match status" value="1"/>
</dbReference>
<keyword evidence="4" id="KW-0233">DNA recombination</keyword>
<proteinExistence type="inferred from homology"/>
<dbReference type="SUPFAM" id="SSF50249">
    <property type="entry name" value="Nucleic acid-binding proteins"/>
    <property type="match status" value="1"/>
</dbReference>
<dbReference type="PANTHER" id="PTHR33991:SF1">
    <property type="entry name" value="DNA REPAIR PROTEIN RECO"/>
    <property type="match status" value="1"/>
</dbReference>
<name>E6QV66_9ZZZZ</name>
<keyword evidence="3" id="KW-0227">DNA damage</keyword>
<evidence type="ECO:0000313" key="8">
    <source>
        <dbReference type="EMBL" id="CBI11139.1"/>
    </source>
</evidence>
<sequence>MSVGRPHRIDHTAGFVLHSYPFRETSLIIESWTAEHGRVALVARGARRPRSALRGLLQPFTPLLLSWSGKQELRTLHTAQWQGGLRQPQGMALLCGFYLNELVLKLLARDDPHPGLFAPYQVALHDLAHAATDVTRCAIVLRRFEQQLLAELGYAQPFTHEAEHGEVIQAELSYHYQCDRGALLADDFTPTQGLRILGKTLLDLAHNDYSDAISLIQGKQLMRHIINHHLNGQTLFARELLKDLQQL</sequence>
<evidence type="ECO:0000256" key="4">
    <source>
        <dbReference type="ARBA" id="ARBA00023172"/>
    </source>
</evidence>
<dbReference type="InterPro" id="IPR042242">
    <property type="entry name" value="RecO_C"/>
</dbReference>
<dbReference type="HAMAP" id="MF_00201">
    <property type="entry name" value="RecO"/>
    <property type="match status" value="1"/>
</dbReference>
<dbReference type="GO" id="GO:0006310">
    <property type="term" value="P:DNA recombination"/>
    <property type="evidence" value="ECO:0007669"/>
    <property type="project" value="UniProtKB-KW"/>
</dbReference>
<evidence type="ECO:0000256" key="6">
    <source>
        <dbReference type="ARBA" id="ARBA00033409"/>
    </source>
</evidence>
<dbReference type="Pfam" id="PF02565">
    <property type="entry name" value="RecO_C"/>
    <property type="match status" value="1"/>
</dbReference>
<reference evidence="8" key="1">
    <citation type="submission" date="2009-10" db="EMBL/GenBank/DDBJ databases">
        <title>Diversity of trophic interactions inside an arsenic-rich microbial ecosystem.</title>
        <authorList>
            <person name="Bertin P.N."/>
            <person name="Heinrich-Salmeron A."/>
            <person name="Pelletier E."/>
            <person name="Goulhen-Chollet F."/>
            <person name="Arsene-Ploetze F."/>
            <person name="Gallien S."/>
            <person name="Calteau A."/>
            <person name="Vallenet D."/>
            <person name="Casiot C."/>
            <person name="Chane-Woon-Ming B."/>
            <person name="Giloteaux L."/>
            <person name="Barakat M."/>
            <person name="Bonnefoy V."/>
            <person name="Bruneel O."/>
            <person name="Chandler M."/>
            <person name="Cleiss J."/>
            <person name="Duran R."/>
            <person name="Elbaz-Poulichet F."/>
            <person name="Fonknechten N."/>
            <person name="Lauga B."/>
            <person name="Mornico D."/>
            <person name="Ortet P."/>
            <person name="Schaeffer C."/>
            <person name="Siguier P."/>
            <person name="Alexander Thil Smith A."/>
            <person name="Van Dorsselaer A."/>
            <person name="Weissenbach J."/>
            <person name="Medigue C."/>
            <person name="Le Paslier D."/>
        </authorList>
    </citation>
    <scope>NUCLEOTIDE SEQUENCE</scope>
</reference>
<evidence type="ECO:0000256" key="5">
    <source>
        <dbReference type="ARBA" id="ARBA00023204"/>
    </source>
</evidence>
<organism evidence="8">
    <name type="scientific">mine drainage metagenome</name>
    <dbReference type="NCBI Taxonomy" id="410659"/>
    <lineage>
        <taxon>unclassified sequences</taxon>
        <taxon>metagenomes</taxon>
        <taxon>ecological metagenomes</taxon>
    </lineage>
</organism>
<dbReference type="Gene3D" id="1.20.1440.120">
    <property type="entry name" value="Recombination protein O, C-terminal domain"/>
    <property type="match status" value="1"/>
</dbReference>
<evidence type="ECO:0000259" key="7">
    <source>
        <dbReference type="Pfam" id="PF11967"/>
    </source>
</evidence>
<dbReference type="InterPro" id="IPR022572">
    <property type="entry name" value="DNA_rep/recomb_RecO_N"/>
</dbReference>
<gene>
    <name evidence="8" type="primary">recO</name>
    <name evidence="8" type="ORF">CARN7_1951</name>
</gene>
<accession>E6QV66</accession>
<dbReference type="InterPro" id="IPR012340">
    <property type="entry name" value="NA-bd_OB-fold"/>
</dbReference>
<evidence type="ECO:0000256" key="3">
    <source>
        <dbReference type="ARBA" id="ARBA00022763"/>
    </source>
</evidence>
<dbReference type="PANTHER" id="PTHR33991">
    <property type="entry name" value="DNA REPAIR PROTEIN RECO"/>
    <property type="match status" value="1"/>
</dbReference>
<protein>
    <recommendedName>
        <fullName evidence="2">DNA repair protein RecO</fullName>
    </recommendedName>
    <alternativeName>
        <fullName evidence="6">Recombination protein O</fullName>
    </alternativeName>
</protein>
<keyword evidence="5" id="KW-0234">DNA repair</keyword>
<dbReference type="GO" id="GO:0043590">
    <property type="term" value="C:bacterial nucleoid"/>
    <property type="evidence" value="ECO:0007669"/>
    <property type="project" value="TreeGrafter"/>
</dbReference>
<dbReference type="InterPro" id="IPR003717">
    <property type="entry name" value="RecO"/>
</dbReference>
<dbReference type="SUPFAM" id="SSF57863">
    <property type="entry name" value="ArfGap/RecO-like zinc finger"/>
    <property type="match status" value="1"/>
</dbReference>
<dbReference type="Pfam" id="PF11967">
    <property type="entry name" value="RecO_N"/>
    <property type="match status" value="1"/>
</dbReference>
<comment type="caution">
    <text evidence="8">The sequence shown here is derived from an EMBL/GenBank/DDBJ whole genome shotgun (WGS) entry which is preliminary data.</text>
</comment>
<comment type="similarity">
    <text evidence="1">Belongs to the RecO family.</text>
</comment>
<dbReference type="AlphaFoldDB" id="E6QV66"/>
<dbReference type="InterPro" id="IPR037278">
    <property type="entry name" value="ARFGAP/RecO"/>
</dbReference>
<evidence type="ECO:0000256" key="2">
    <source>
        <dbReference type="ARBA" id="ARBA00021310"/>
    </source>
</evidence>
<evidence type="ECO:0000256" key="1">
    <source>
        <dbReference type="ARBA" id="ARBA00007452"/>
    </source>
</evidence>
<feature type="domain" description="DNA replication/recombination mediator RecO N-terminal" evidence="7">
    <location>
        <begin position="11"/>
        <end position="81"/>
    </location>
</feature>
<dbReference type="EMBL" id="CABR01000124">
    <property type="protein sequence ID" value="CBI11139.1"/>
    <property type="molecule type" value="Genomic_DNA"/>
</dbReference>
<dbReference type="NCBIfam" id="TIGR00613">
    <property type="entry name" value="reco"/>
    <property type="match status" value="1"/>
</dbReference>